<protein>
    <submittedName>
        <fullName evidence="1">RNA replication protein</fullName>
    </submittedName>
</protein>
<accession>A0AAE1HC34</accession>
<keyword evidence="2" id="KW-1185">Reference proteome</keyword>
<dbReference type="EMBL" id="JAHWGI010000960">
    <property type="protein sequence ID" value="KAK3918674.1"/>
    <property type="molecule type" value="Genomic_DNA"/>
</dbReference>
<evidence type="ECO:0000313" key="2">
    <source>
        <dbReference type="Proteomes" id="UP001219518"/>
    </source>
</evidence>
<evidence type="ECO:0000313" key="1">
    <source>
        <dbReference type="EMBL" id="KAK3918674.1"/>
    </source>
</evidence>
<name>A0AAE1HC34_9NEOP</name>
<reference evidence="1" key="2">
    <citation type="journal article" date="2023" name="BMC Genomics">
        <title>Pest status, molecular evolution, and epigenetic factors derived from the genome assembly of Frankliniella fusca, a thysanopteran phytovirus vector.</title>
        <authorList>
            <person name="Catto M.A."/>
            <person name="Labadie P.E."/>
            <person name="Jacobson A.L."/>
            <person name="Kennedy G.G."/>
            <person name="Srinivasan R."/>
            <person name="Hunt B.G."/>
        </authorList>
    </citation>
    <scope>NUCLEOTIDE SEQUENCE</scope>
    <source>
        <strain evidence="1">PL_HMW_Pooled</strain>
    </source>
</reference>
<reference evidence="1" key="1">
    <citation type="submission" date="2021-07" db="EMBL/GenBank/DDBJ databases">
        <authorList>
            <person name="Catto M.A."/>
            <person name="Jacobson A."/>
            <person name="Kennedy G."/>
            <person name="Labadie P."/>
            <person name="Hunt B.G."/>
            <person name="Srinivasan R."/>
        </authorList>
    </citation>
    <scope>NUCLEOTIDE SEQUENCE</scope>
    <source>
        <strain evidence="1">PL_HMW_Pooled</strain>
        <tissue evidence="1">Head</tissue>
    </source>
</reference>
<dbReference type="AlphaFoldDB" id="A0AAE1HC34"/>
<sequence>MDCVGSCDLVRIVGTINWCKYNNHINLHLVVQIVITKGNIPPNAYKNFLLLHTGAYILSSPKFVKNPDMITVAGIVLDEFVSTSVHVFDESFVVYNVHSLKHLAAECSEHGELEGDPTMSASLGIKGINGIRRHRMGGSGDVALEEVTRIDVSINKKFLD</sequence>
<dbReference type="Proteomes" id="UP001219518">
    <property type="component" value="Unassembled WGS sequence"/>
</dbReference>
<gene>
    <name evidence="1" type="ORF">KUF71_007921</name>
</gene>
<organism evidence="1 2">
    <name type="scientific">Frankliniella fusca</name>
    <dbReference type="NCBI Taxonomy" id="407009"/>
    <lineage>
        <taxon>Eukaryota</taxon>
        <taxon>Metazoa</taxon>
        <taxon>Ecdysozoa</taxon>
        <taxon>Arthropoda</taxon>
        <taxon>Hexapoda</taxon>
        <taxon>Insecta</taxon>
        <taxon>Pterygota</taxon>
        <taxon>Neoptera</taxon>
        <taxon>Paraneoptera</taxon>
        <taxon>Thysanoptera</taxon>
        <taxon>Terebrantia</taxon>
        <taxon>Thripoidea</taxon>
        <taxon>Thripidae</taxon>
        <taxon>Frankliniella</taxon>
    </lineage>
</organism>
<proteinExistence type="predicted"/>
<comment type="caution">
    <text evidence="1">The sequence shown here is derived from an EMBL/GenBank/DDBJ whole genome shotgun (WGS) entry which is preliminary data.</text>
</comment>